<organism evidence="2 3">
    <name type="scientific">Parasitella parasitica</name>
    <dbReference type="NCBI Taxonomy" id="35722"/>
    <lineage>
        <taxon>Eukaryota</taxon>
        <taxon>Fungi</taxon>
        <taxon>Fungi incertae sedis</taxon>
        <taxon>Mucoromycota</taxon>
        <taxon>Mucoromycotina</taxon>
        <taxon>Mucoromycetes</taxon>
        <taxon>Mucorales</taxon>
        <taxon>Mucorineae</taxon>
        <taxon>Mucoraceae</taxon>
        <taxon>Parasitella</taxon>
    </lineage>
</organism>
<dbReference type="SMART" id="SM01327">
    <property type="entry name" value="Zds_C"/>
    <property type="match status" value="1"/>
</dbReference>
<accession>A0A0B7NLA1</accession>
<name>A0A0B7NLA1_9FUNG</name>
<dbReference type="Proteomes" id="UP000054107">
    <property type="component" value="Unassembled WGS sequence"/>
</dbReference>
<gene>
    <name evidence="2" type="primary">PARPA_12499.1 scaffold 45109</name>
</gene>
<dbReference type="AlphaFoldDB" id="A0A0B7NLA1"/>
<protein>
    <recommendedName>
        <fullName evidence="1">Protein Zds1 C-terminal domain-containing protein</fullName>
    </recommendedName>
</protein>
<reference evidence="2 3" key="1">
    <citation type="submission" date="2014-09" db="EMBL/GenBank/DDBJ databases">
        <authorList>
            <person name="Ellenberger Sabrina"/>
        </authorList>
    </citation>
    <scope>NUCLEOTIDE SEQUENCE [LARGE SCALE GENOMIC DNA]</scope>
    <source>
        <strain evidence="2 3">CBS 412.66</strain>
    </source>
</reference>
<dbReference type="InterPro" id="IPR013941">
    <property type="entry name" value="ZDS1_C"/>
</dbReference>
<dbReference type="OrthoDB" id="5589766at2759"/>
<dbReference type="Pfam" id="PF08632">
    <property type="entry name" value="Zds_C"/>
    <property type="match status" value="1"/>
</dbReference>
<dbReference type="STRING" id="35722.A0A0B7NLA1"/>
<proteinExistence type="predicted"/>
<evidence type="ECO:0000313" key="3">
    <source>
        <dbReference type="Proteomes" id="UP000054107"/>
    </source>
</evidence>
<evidence type="ECO:0000313" key="2">
    <source>
        <dbReference type="EMBL" id="CEP18197.1"/>
    </source>
</evidence>
<evidence type="ECO:0000259" key="1">
    <source>
        <dbReference type="SMART" id="SM01327"/>
    </source>
</evidence>
<sequence length="277" mass="30843">MTKELPSSCPIQVNMNALNKTKSSADVSQNIAVIAARVPMPKKKIPYVPSSDFEHWIESYSGDGDFADLINTRVAPRKRRSLLSNVSFAYSLPEASSIDENNEELIPPLTNNANDTPKKFFISENASTTSQHNTAMSTRILAWLNGLLPRQPRAALPSTTGSKPLTGKTLATLPAAIVAPLTNKTIIMSTLFRKKQLRVPVKQEMIPNLPKRYSVPIERVIYEISWIKLNNPRRPLYHHVSISNMLKIVNERLTLMRLQLPAGSTSSHVTAAVNRCY</sequence>
<dbReference type="EMBL" id="LN733769">
    <property type="protein sequence ID" value="CEP18197.1"/>
    <property type="molecule type" value="Genomic_DNA"/>
</dbReference>
<feature type="domain" description="Protein Zds1 C-terminal" evidence="1">
    <location>
        <begin position="202"/>
        <end position="250"/>
    </location>
</feature>
<keyword evidence="3" id="KW-1185">Reference proteome</keyword>